<keyword evidence="2" id="KW-1185">Reference proteome</keyword>
<name>A0A9P0MTK1_NEZVI</name>
<dbReference type="EMBL" id="OV725081">
    <property type="protein sequence ID" value="CAH1404020.1"/>
    <property type="molecule type" value="Genomic_DNA"/>
</dbReference>
<proteinExistence type="predicted"/>
<gene>
    <name evidence="1" type="ORF">NEZAVI_LOCUS12506</name>
</gene>
<accession>A0A9P0MTK1</accession>
<evidence type="ECO:0000313" key="1">
    <source>
        <dbReference type="EMBL" id="CAH1404020.1"/>
    </source>
</evidence>
<evidence type="ECO:0000313" key="2">
    <source>
        <dbReference type="Proteomes" id="UP001152798"/>
    </source>
</evidence>
<sequence length="205" mass="21037">MLLFKHYDWYINQPHCSPEHTSAVDSSRLLPPTATMKFALALLAVVGLSEAGCPYPPSRWQPHPWGAPLFHLPLPVLPPAPAPCPHHHQFPAPAPTAAAPNQLPCLSKLQSLLSALGAGSTTAAPVAVTSTTQAPTAGTPSLAELQALLNALGISLPAVTTQAPAVTTQAPAVTTQPPVTVAPTTAASAGTPTDDQIQAFLNALG</sequence>
<dbReference type="AlphaFoldDB" id="A0A9P0MTK1"/>
<organism evidence="1 2">
    <name type="scientific">Nezara viridula</name>
    <name type="common">Southern green stink bug</name>
    <name type="synonym">Cimex viridulus</name>
    <dbReference type="NCBI Taxonomy" id="85310"/>
    <lineage>
        <taxon>Eukaryota</taxon>
        <taxon>Metazoa</taxon>
        <taxon>Ecdysozoa</taxon>
        <taxon>Arthropoda</taxon>
        <taxon>Hexapoda</taxon>
        <taxon>Insecta</taxon>
        <taxon>Pterygota</taxon>
        <taxon>Neoptera</taxon>
        <taxon>Paraneoptera</taxon>
        <taxon>Hemiptera</taxon>
        <taxon>Heteroptera</taxon>
        <taxon>Panheteroptera</taxon>
        <taxon>Pentatomomorpha</taxon>
        <taxon>Pentatomoidea</taxon>
        <taxon>Pentatomidae</taxon>
        <taxon>Pentatominae</taxon>
        <taxon>Nezara</taxon>
    </lineage>
</organism>
<reference evidence="1" key="1">
    <citation type="submission" date="2022-01" db="EMBL/GenBank/DDBJ databases">
        <authorList>
            <person name="King R."/>
        </authorList>
    </citation>
    <scope>NUCLEOTIDE SEQUENCE</scope>
</reference>
<dbReference type="Proteomes" id="UP001152798">
    <property type="component" value="Chromosome 5"/>
</dbReference>
<protein>
    <submittedName>
        <fullName evidence="1">Uncharacterized protein</fullName>
    </submittedName>
</protein>